<reference evidence="1 2" key="1">
    <citation type="submission" date="2017-02" db="EMBL/GenBank/DDBJ databases">
        <title>Draft genome sequence of a Kluyvera intermedia isolate from a patient with a pancreatic abscess.</title>
        <authorList>
            <person name="Thele R."/>
        </authorList>
    </citation>
    <scope>NUCLEOTIDE SEQUENCE [LARGE SCALE GENOMIC DNA]</scope>
    <source>
        <strain evidence="1 2">FOSA7093</strain>
    </source>
</reference>
<dbReference type="Proteomes" id="UP000192521">
    <property type="component" value="Unassembled WGS sequence"/>
</dbReference>
<comment type="caution">
    <text evidence="1">The sequence shown here is derived from an EMBL/GenBank/DDBJ whole genome shotgun (WGS) entry which is preliminary data.</text>
</comment>
<organism evidence="1 2">
    <name type="scientific">Kluyvera intermedia</name>
    <name type="common">Enterobacter intermedius</name>
    <dbReference type="NCBI Taxonomy" id="61648"/>
    <lineage>
        <taxon>Bacteria</taxon>
        <taxon>Pseudomonadati</taxon>
        <taxon>Pseudomonadota</taxon>
        <taxon>Gammaproteobacteria</taxon>
        <taxon>Enterobacterales</taxon>
        <taxon>Enterobacteriaceae</taxon>
        <taxon>Kluyvera</taxon>
    </lineage>
</organism>
<proteinExistence type="predicted"/>
<dbReference type="EMBL" id="MWPR01000040">
    <property type="protein sequence ID" value="ORJ48459.1"/>
    <property type="molecule type" value="Genomic_DNA"/>
</dbReference>
<protein>
    <submittedName>
        <fullName evidence="1">Uncharacterized protein</fullName>
    </submittedName>
</protein>
<name>A0ABX3UAZ6_KLUIN</name>
<sequence length="76" mass="8659">MARMEIYGSKKEMYIQLWKALSIIAGSNHKIDNHGDEIVIKITQLSMGYKKASTMIVLAGKQRRVYLLSASISWRS</sequence>
<dbReference type="RefSeq" id="WP_085007169.1">
    <property type="nucleotide sequence ID" value="NZ_MWPR01000040.1"/>
</dbReference>
<evidence type="ECO:0000313" key="1">
    <source>
        <dbReference type="EMBL" id="ORJ48459.1"/>
    </source>
</evidence>
<keyword evidence="2" id="KW-1185">Reference proteome</keyword>
<gene>
    <name evidence="1" type="ORF">B2M27_20625</name>
</gene>
<accession>A0ABX3UAZ6</accession>
<evidence type="ECO:0000313" key="2">
    <source>
        <dbReference type="Proteomes" id="UP000192521"/>
    </source>
</evidence>